<feature type="transmembrane region" description="Helical" evidence="7">
    <location>
        <begin position="30"/>
        <end position="49"/>
    </location>
</feature>
<keyword evidence="7" id="KW-1133">Transmembrane helix</keyword>
<feature type="domain" description="Glyceraldehyde 3-phosphate dehydrogenase NAD(P) binding" evidence="8">
    <location>
        <begin position="38"/>
        <end position="142"/>
    </location>
</feature>
<keyword evidence="5" id="KW-0520">NAD</keyword>
<reference evidence="9 10" key="1">
    <citation type="journal article" date="2024" name="G3 (Bethesda)">
        <title>Genome assembly of Hibiscus sabdariffa L. provides insights into metabolisms of medicinal natural products.</title>
        <authorList>
            <person name="Kim T."/>
        </authorList>
    </citation>
    <scope>NUCLEOTIDE SEQUENCE [LARGE SCALE GENOMIC DNA]</scope>
    <source>
        <strain evidence="9">TK-2024</strain>
        <tissue evidence="9">Old leaves</tissue>
    </source>
</reference>
<gene>
    <name evidence="9" type="ORF">V6N11_075184</name>
</gene>
<name>A0ABR2R5X2_9ROSI</name>
<dbReference type="InterPro" id="IPR036291">
    <property type="entry name" value="NAD(P)-bd_dom_sf"/>
</dbReference>
<keyword evidence="7" id="KW-0812">Transmembrane</keyword>
<dbReference type="PANTHER" id="PTHR10836">
    <property type="entry name" value="GLYCERALDEHYDE 3-PHOSPHATE DEHYDROGENASE"/>
    <property type="match status" value="1"/>
</dbReference>
<evidence type="ECO:0000256" key="2">
    <source>
        <dbReference type="ARBA" id="ARBA00007406"/>
    </source>
</evidence>
<comment type="pathway">
    <text evidence="1">Carbohydrate degradation; glycolysis; pyruvate from D-glyceraldehyde 3-phosphate: step 1/5.</text>
</comment>
<evidence type="ECO:0000256" key="5">
    <source>
        <dbReference type="ARBA" id="ARBA00023027"/>
    </source>
</evidence>
<keyword evidence="6" id="KW-0324">Glycolysis</keyword>
<keyword evidence="7" id="KW-0472">Membrane</keyword>
<dbReference type="Gene3D" id="3.40.50.720">
    <property type="entry name" value="NAD(P)-binding Rossmann-like Domain"/>
    <property type="match status" value="1"/>
</dbReference>
<dbReference type="InterPro" id="IPR020831">
    <property type="entry name" value="GlycerAld/Erythrose_P_DH"/>
</dbReference>
<dbReference type="PANTHER" id="PTHR10836:SF112">
    <property type="entry name" value="GLYCERALDEHYDE-3-PHOSPHATE DEHYDROGENASE GAPC1, CYTOSOLIC-RELATED"/>
    <property type="match status" value="1"/>
</dbReference>
<keyword evidence="10" id="KW-1185">Reference proteome</keyword>
<accession>A0ABR2R5X2</accession>
<evidence type="ECO:0000313" key="9">
    <source>
        <dbReference type="EMBL" id="KAK9008284.1"/>
    </source>
</evidence>
<sequence length="145" mass="16416">MLNSSPLTIPSFPLITWYQHFPKALFGSDLIWFTFFLIIFAGKLQTYLFKYDSVHGQWKHHDVKEPWPEEIPWAEAGAEFVVESTGLLIDKDKAAAHLRGGAKKVVITGPSKNAPMFVMGVNERGYRPEFDIVSNAHYQLSCSPC</sequence>
<evidence type="ECO:0000259" key="8">
    <source>
        <dbReference type="SMART" id="SM00846"/>
    </source>
</evidence>
<comment type="caution">
    <text evidence="9">The sequence shown here is derived from an EMBL/GenBank/DDBJ whole genome shotgun (WGS) entry which is preliminary data.</text>
</comment>
<dbReference type="SUPFAM" id="SSF51735">
    <property type="entry name" value="NAD(P)-binding Rossmann-fold domains"/>
    <property type="match status" value="1"/>
</dbReference>
<proteinExistence type="inferred from homology"/>
<evidence type="ECO:0000313" key="10">
    <source>
        <dbReference type="Proteomes" id="UP001396334"/>
    </source>
</evidence>
<evidence type="ECO:0000256" key="4">
    <source>
        <dbReference type="ARBA" id="ARBA00023002"/>
    </source>
</evidence>
<protein>
    <recommendedName>
        <fullName evidence="3">glyceraldehyde-3-phosphate dehydrogenase (phosphorylating)</fullName>
        <ecNumber evidence="3">1.2.1.12</ecNumber>
    </recommendedName>
</protein>
<dbReference type="EC" id="1.2.1.12" evidence="3"/>
<comment type="similarity">
    <text evidence="2">Belongs to the glyceraldehyde-3-phosphate dehydrogenase family.</text>
</comment>
<organism evidence="9 10">
    <name type="scientific">Hibiscus sabdariffa</name>
    <name type="common">roselle</name>
    <dbReference type="NCBI Taxonomy" id="183260"/>
    <lineage>
        <taxon>Eukaryota</taxon>
        <taxon>Viridiplantae</taxon>
        <taxon>Streptophyta</taxon>
        <taxon>Embryophyta</taxon>
        <taxon>Tracheophyta</taxon>
        <taxon>Spermatophyta</taxon>
        <taxon>Magnoliopsida</taxon>
        <taxon>eudicotyledons</taxon>
        <taxon>Gunneridae</taxon>
        <taxon>Pentapetalae</taxon>
        <taxon>rosids</taxon>
        <taxon>malvids</taxon>
        <taxon>Malvales</taxon>
        <taxon>Malvaceae</taxon>
        <taxon>Malvoideae</taxon>
        <taxon>Hibiscus</taxon>
    </lineage>
</organism>
<evidence type="ECO:0000256" key="7">
    <source>
        <dbReference type="SAM" id="Phobius"/>
    </source>
</evidence>
<dbReference type="EMBL" id="JBBPBN010000026">
    <property type="protein sequence ID" value="KAK9008284.1"/>
    <property type="molecule type" value="Genomic_DNA"/>
</dbReference>
<evidence type="ECO:0000256" key="1">
    <source>
        <dbReference type="ARBA" id="ARBA00004869"/>
    </source>
</evidence>
<evidence type="ECO:0000256" key="6">
    <source>
        <dbReference type="ARBA" id="ARBA00023152"/>
    </source>
</evidence>
<dbReference type="InterPro" id="IPR020828">
    <property type="entry name" value="GlycerAld_3-P_DH_NAD(P)-bd"/>
</dbReference>
<evidence type="ECO:0000256" key="3">
    <source>
        <dbReference type="ARBA" id="ARBA00013119"/>
    </source>
</evidence>
<keyword evidence="4" id="KW-0560">Oxidoreductase</keyword>
<dbReference type="SMART" id="SM00846">
    <property type="entry name" value="Gp_dh_N"/>
    <property type="match status" value="1"/>
</dbReference>
<dbReference type="Proteomes" id="UP001396334">
    <property type="component" value="Unassembled WGS sequence"/>
</dbReference>